<dbReference type="EMBL" id="GEDG01018685">
    <property type="protein sequence ID" value="JAP20582.1"/>
    <property type="molecule type" value="Transcribed_RNA"/>
</dbReference>
<dbReference type="PANTHER" id="PTHR33116:SF66">
    <property type="entry name" value="REVERSE TRANSCRIPTASE ZINC-BINDING DOMAIN-CONTAINING PROTEIN"/>
    <property type="match status" value="1"/>
</dbReference>
<accession>A0A0V0HM10</accession>
<proteinExistence type="predicted"/>
<sequence length="89" mass="9897">MFESFQLFSKALGLQENMSKCSIYFGGVSSIESAKIIQYTGFTAGQLPFKYLGIPLSTKKLSLMQWSPLIEKIVAKISSWTTRKLSHAG</sequence>
<name>A0A0V0HM10_SOLCH</name>
<dbReference type="AlphaFoldDB" id="A0A0V0HM10"/>
<reference evidence="1" key="1">
    <citation type="submission" date="2015-12" db="EMBL/GenBank/DDBJ databases">
        <title>Gene expression during late stages of embryo sac development: a critical building block for successful pollen-pistil interactions.</title>
        <authorList>
            <person name="Liu Y."/>
            <person name="Joly V."/>
            <person name="Sabar M."/>
            <person name="Matton D.P."/>
        </authorList>
    </citation>
    <scope>NUCLEOTIDE SEQUENCE</scope>
</reference>
<organism evidence="1">
    <name type="scientific">Solanum chacoense</name>
    <name type="common">Chaco potato</name>
    <dbReference type="NCBI Taxonomy" id="4108"/>
    <lineage>
        <taxon>Eukaryota</taxon>
        <taxon>Viridiplantae</taxon>
        <taxon>Streptophyta</taxon>
        <taxon>Embryophyta</taxon>
        <taxon>Tracheophyta</taxon>
        <taxon>Spermatophyta</taxon>
        <taxon>Magnoliopsida</taxon>
        <taxon>eudicotyledons</taxon>
        <taxon>Gunneridae</taxon>
        <taxon>Pentapetalae</taxon>
        <taxon>asterids</taxon>
        <taxon>lamiids</taxon>
        <taxon>Solanales</taxon>
        <taxon>Solanaceae</taxon>
        <taxon>Solanoideae</taxon>
        <taxon>Solaneae</taxon>
        <taxon>Solanum</taxon>
    </lineage>
</organism>
<evidence type="ECO:0000313" key="1">
    <source>
        <dbReference type="EMBL" id="JAP20582.1"/>
    </source>
</evidence>
<protein>
    <submittedName>
        <fullName evidence="1">Putative ovule protein</fullName>
    </submittedName>
</protein>
<dbReference type="PANTHER" id="PTHR33116">
    <property type="entry name" value="REVERSE TRANSCRIPTASE ZINC-BINDING DOMAIN-CONTAINING PROTEIN-RELATED-RELATED"/>
    <property type="match status" value="1"/>
</dbReference>